<feature type="transmembrane region" description="Helical" evidence="6">
    <location>
        <begin position="180"/>
        <end position="200"/>
    </location>
</feature>
<name>A0ABU1TEE8_9SPHI</name>
<comment type="subcellular location">
    <subcellularLocation>
        <location evidence="1">Cell membrane</location>
        <topology evidence="1">Multi-pass membrane protein</topology>
    </subcellularLocation>
</comment>
<feature type="transmembrane region" description="Helical" evidence="6">
    <location>
        <begin position="118"/>
        <end position="138"/>
    </location>
</feature>
<keyword evidence="4 6" id="KW-1133">Transmembrane helix</keyword>
<feature type="transmembrane region" description="Helical" evidence="6">
    <location>
        <begin position="150"/>
        <end position="168"/>
    </location>
</feature>
<dbReference type="Proteomes" id="UP001247620">
    <property type="component" value="Unassembled WGS sequence"/>
</dbReference>
<evidence type="ECO:0000313" key="8">
    <source>
        <dbReference type="EMBL" id="MDR6943753.1"/>
    </source>
</evidence>
<dbReference type="PANTHER" id="PTHR30294:SF29">
    <property type="entry name" value="MULTIDRUG ABC TRANSPORTER PERMEASE YBHS-RELATED"/>
    <property type="match status" value="1"/>
</dbReference>
<dbReference type="EMBL" id="JAVDUU010000003">
    <property type="protein sequence ID" value="MDR6943753.1"/>
    <property type="molecule type" value="Genomic_DNA"/>
</dbReference>
<evidence type="ECO:0000256" key="4">
    <source>
        <dbReference type="ARBA" id="ARBA00022989"/>
    </source>
</evidence>
<dbReference type="InterPro" id="IPR029062">
    <property type="entry name" value="Class_I_gatase-like"/>
</dbReference>
<dbReference type="InterPro" id="IPR019196">
    <property type="entry name" value="ABC_transp_unknown"/>
</dbReference>
<comment type="caution">
    <text evidence="8">The sequence shown here is derived from an EMBL/GenBank/DDBJ whole genome shotgun (WGS) entry which is preliminary data.</text>
</comment>
<evidence type="ECO:0000256" key="3">
    <source>
        <dbReference type="ARBA" id="ARBA00022692"/>
    </source>
</evidence>
<sequence>MRTVFRIAKLELSILFYSPIAWFLLIVFLFQCGLAYLAPIERLMTFQQLGGFQLNFLANSTISVFGTQGGLLGDVLQKLYLYMPLITMGLISREVNSGTIKLLYSSPMKVREIIFGKFVAMMAYNFLLILILFFYAILVCFNIKSADLGFVLPGIIAVYLLLCAYSAIGLFMSCLTSYQIVAAISTLVVFAILSYIGSVFQSVNFVRDLTYFLSISGRAENMIYGLISTKNALYFVIIVAMFLSFSIIKLKSQRETIGGLNLAARYITVFIFALIFGYVTSRPGIIGYFDATRNKAQTITEASQEIIKKLNDGPLEVTSYINLLDWKYRNGAPDQRNQDFDRWERYIRFKPDIHLHYVYYYDWPGADSQFRKQYPGKTLEQIAAQTAYSYKQDIKEFKTPQEMRSIIDLSPENHSYVMQLKYKDKSTILRLYADTDPFPSERETDAALSRLFTHLPKITLAESEFERRYDNASDKAYGTFIGDKANRVALINQGFEVDTLSLNKQDISSKTDALVIADPRTPFSVSAINKIENYINKGGNLLIASEPGKASIIDPLIKPMGISLDDGILIEQSKDSAPDLIKLSYTPGALLLSTQLADDIRENIPVSMPGVTSIKYGSGGTFKITPLLVTNPATTWLKKENKVVDSALMKFEPQNGDQKTEMATAIALTRQINGKEQRIVITSDADFISSAELKRFGNSNSDFGTQVMSWLAYNKFPVDTSRPKSEDNRINLTYPGLGRLKIFLLGVAPGILLIIATVFLLLRKRK</sequence>
<feature type="transmembrane region" description="Helical" evidence="6">
    <location>
        <begin position="742"/>
        <end position="762"/>
    </location>
</feature>
<evidence type="ECO:0000259" key="7">
    <source>
        <dbReference type="Pfam" id="PF09822"/>
    </source>
</evidence>
<feature type="transmembrane region" description="Helical" evidence="6">
    <location>
        <begin position="20"/>
        <end position="38"/>
    </location>
</feature>
<keyword evidence="9" id="KW-1185">Reference proteome</keyword>
<keyword evidence="3 6" id="KW-0812">Transmembrane</keyword>
<feature type="domain" description="ABC-type uncharacterised transport system" evidence="7">
    <location>
        <begin position="489"/>
        <end position="552"/>
    </location>
</feature>
<evidence type="ECO:0000256" key="1">
    <source>
        <dbReference type="ARBA" id="ARBA00004651"/>
    </source>
</evidence>
<dbReference type="Pfam" id="PF12679">
    <property type="entry name" value="ABC2_membrane_2"/>
    <property type="match status" value="1"/>
</dbReference>
<reference evidence="8 9" key="1">
    <citation type="submission" date="2023-07" db="EMBL/GenBank/DDBJ databases">
        <title>Sorghum-associated microbial communities from plants grown in Nebraska, USA.</title>
        <authorList>
            <person name="Schachtman D."/>
        </authorList>
    </citation>
    <scope>NUCLEOTIDE SEQUENCE [LARGE SCALE GENOMIC DNA]</scope>
    <source>
        <strain evidence="8 9">3262</strain>
    </source>
</reference>
<dbReference type="RefSeq" id="WP_310098576.1">
    <property type="nucleotide sequence ID" value="NZ_JAVDUU010000003.1"/>
</dbReference>
<gene>
    <name evidence="8" type="ORF">J2W55_003606</name>
</gene>
<evidence type="ECO:0000256" key="6">
    <source>
        <dbReference type="SAM" id="Phobius"/>
    </source>
</evidence>
<organism evidence="8 9">
    <name type="scientific">Mucilaginibacter pocheonensis</name>
    <dbReference type="NCBI Taxonomy" id="398050"/>
    <lineage>
        <taxon>Bacteria</taxon>
        <taxon>Pseudomonadati</taxon>
        <taxon>Bacteroidota</taxon>
        <taxon>Sphingobacteriia</taxon>
        <taxon>Sphingobacteriales</taxon>
        <taxon>Sphingobacteriaceae</taxon>
        <taxon>Mucilaginibacter</taxon>
    </lineage>
</organism>
<dbReference type="InterPro" id="IPR051449">
    <property type="entry name" value="ABC-2_transporter_component"/>
</dbReference>
<proteinExistence type="predicted"/>
<evidence type="ECO:0000313" key="9">
    <source>
        <dbReference type="Proteomes" id="UP001247620"/>
    </source>
</evidence>
<dbReference type="PANTHER" id="PTHR30294">
    <property type="entry name" value="MEMBRANE COMPONENT OF ABC TRANSPORTER YHHJ-RELATED"/>
    <property type="match status" value="1"/>
</dbReference>
<evidence type="ECO:0000256" key="5">
    <source>
        <dbReference type="ARBA" id="ARBA00023136"/>
    </source>
</evidence>
<feature type="transmembrane region" description="Helical" evidence="6">
    <location>
        <begin position="232"/>
        <end position="250"/>
    </location>
</feature>
<feature type="transmembrane region" description="Helical" evidence="6">
    <location>
        <begin position="262"/>
        <end position="279"/>
    </location>
</feature>
<keyword evidence="5 6" id="KW-0472">Membrane</keyword>
<evidence type="ECO:0000256" key="2">
    <source>
        <dbReference type="ARBA" id="ARBA00022475"/>
    </source>
</evidence>
<dbReference type="Pfam" id="PF09822">
    <property type="entry name" value="ABC_transp_aux"/>
    <property type="match status" value="1"/>
</dbReference>
<accession>A0ABU1TEE8</accession>
<protein>
    <submittedName>
        <fullName evidence="8">ABC-2 type transport system permease protein</fullName>
    </submittedName>
</protein>
<dbReference type="SUPFAM" id="SSF52317">
    <property type="entry name" value="Class I glutamine amidotransferase-like"/>
    <property type="match status" value="1"/>
</dbReference>
<keyword evidence="2" id="KW-1003">Cell membrane</keyword>